<name>A0ABR4GQ08_9EURO</name>
<feature type="transmembrane region" description="Helical" evidence="2">
    <location>
        <begin position="171"/>
        <end position="194"/>
    </location>
</feature>
<dbReference type="EMBL" id="JBFTWV010000001">
    <property type="protein sequence ID" value="KAL2801154.1"/>
    <property type="molecule type" value="Genomic_DNA"/>
</dbReference>
<sequence length="258" mass="28839">MWFVLFKIFRFGYSETKKYKAKKAQQQQQQGGTQFQQPPFPNAYFQNPHPTDPSRGPVPGGPESYAMDPLPIQTPPPSVPLSKRAKAKDLLSLILAIAQFAFGLAVIGLYSQDITAARNKGDSAPSRWVYAVVVAFLSTSSAFVYLVLGWWWQKRSKPALAARENLFLPLFAWETVLVILWLVVFGIFGEMYIGVYHVGGNEGGEAKVTRMRRAVWVVLTCLVMWAGSAGWKGLRWWKAKGRKEAGEGDGMSSEKEMV</sequence>
<dbReference type="Proteomes" id="UP001610563">
    <property type="component" value="Unassembled WGS sequence"/>
</dbReference>
<organism evidence="3 4">
    <name type="scientific">Aspergillus keveii</name>
    <dbReference type="NCBI Taxonomy" id="714993"/>
    <lineage>
        <taxon>Eukaryota</taxon>
        <taxon>Fungi</taxon>
        <taxon>Dikarya</taxon>
        <taxon>Ascomycota</taxon>
        <taxon>Pezizomycotina</taxon>
        <taxon>Eurotiomycetes</taxon>
        <taxon>Eurotiomycetidae</taxon>
        <taxon>Eurotiales</taxon>
        <taxon>Aspergillaceae</taxon>
        <taxon>Aspergillus</taxon>
        <taxon>Aspergillus subgen. Nidulantes</taxon>
    </lineage>
</organism>
<dbReference type="PANTHER" id="PTHR42083">
    <property type="entry name" value="MARVEL DOMAIN-CONTAINING PROTEIN"/>
    <property type="match status" value="1"/>
</dbReference>
<feature type="transmembrane region" description="Helical" evidence="2">
    <location>
        <begin position="214"/>
        <end position="234"/>
    </location>
</feature>
<protein>
    <recommendedName>
        <fullName evidence="5">MARVEL domain-containing protein</fullName>
    </recommendedName>
</protein>
<keyword evidence="2" id="KW-0472">Membrane</keyword>
<gene>
    <name evidence="3" type="ORF">BJX66DRAFT_2871</name>
</gene>
<feature type="transmembrane region" description="Helical" evidence="2">
    <location>
        <begin position="90"/>
        <end position="110"/>
    </location>
</feature>
<keyword evidence="2" id="KW-1133">Transmembrane helix</keyword>
<proteinExistence type="predicted"/>
<keyword evidence="2" id="KW-0812">Transmembrane</keyword>
<feature type="compositionally biased region" description="Low complexity" evidence="1">
    <location>
        <begin position="24"/>
        <end position="37"/>
    </location>
</feature>
<dbReference type="PANTHER" id="PTHR42083:SF1">
    <property type="entry name" value="MARVEL DOMAIN-CONTAINING PROTEIN"/>
    <property type="match status" value="1"/>
</dbReference>
<feature type="transmembrane region" description="Helical" evidence="2">
    <location>
        <begin position="130"/>
        <end position="151"/>
    </location>
</feature>
<feature type="region of interest" description="Disordered" evidence="1">
    <location>
        <begin position="22"/>
        <end position="69"/>
    </location>
</feature>
<comment type="caution">
    <text evidence="3">The sequence shown here is derived from an EMBL/GenBank/DDBJ whole genome shotgun (WGS) entry which is preliminary data.</text>
</comment>
<evidence type="ECO:0000313" key="3">
    <source>
        <dbReference type="EMBL" id="KAL2801154.1"/>
    </source>
</evidence>
<evidence type="ECO:0008006" key="5">
    <source>
        <dbReference type="Google" id="ProtNLM"/>
    </source>
</evidence>
<reference evidence="3 4" key="1">
    <citation type="submission" date="2024-07" db="EMBL/GenBank/DDBJ databases">
        <title>Section-level genome sequencing and comparative genomics of Aspergillus sections Usti and Cavernicolus.</title>
        <authorList>
            <consortium name="Lawrence Berkeley National Laboratory"/>
            <person name="Nybo J.L."/>
            <person name="Vesth T.C."/>
            <person name="Theobald S."/>
            <person name="Frisvad J.C."/>
            <person name="Larsen T.O."/>
            <person name="Kjaerboelling I."/>
            <person name="Rothschild-Mancinelli K."/>
            <person name="Lyhne E.K."/>
            <person name="Kogle M.E."/>
            <person name="Barry K."/>
            <person name="Clum A."/>
            <person name="Na H."/>
            <person name="Ledsgaard L."/>
            <person name="Lin J."/>
            <person name="Lipzen A."/>
            <person name="Kuo A."/>
            <person name="Riley R."/>
            <person name="Mondo S."/>
            <person name="Labutti K."/>
            <person name="Haridas S."/>
            <person name="Pangalinan J."/>
            <person name="Salamov A.A."/>
            <person name="Simmons B.A."/>
            <person name="Magnuson J.K."/>
            <person name="Chen J."/>
            <person name="Drula E."/>
            <person name="Henrissat B."/>
            <person name="Wiebenga A."/>
            <person name="Lubbers R.J."/>
            <person name="Gomes A.C."/>
            <person name="Makela M.R."/>
            <person name="Stajich J."/>
            <person name="Grigoriev I.V."/>
            <person name="Mortensen U.H."/>
            <person name="De Vries R.P."/>
            <person name="Baker S.E."/>
            <person name="Andersen M.R."/>
        </authorList>
    </citation>
    <scope>NUCLEOTIDE SEQUENCE [LARGE SCALE GENOMIC DNA]</scope>
    <source>
        <strain evidence="3 4">CBS 209.92</strain>
    </source>
</reference>
<accession>A0ABR4GQ08</accession>
<keyword evidence="4" id="KW-1185">Reference proteome</keyword>
<evidence type="ECO:0000313" key="4">
    <source>
        <dbReference type="Proteomes" id="UP001610563"/>
    </source>
</evidence>
<evidence type="ECO:0000256" key="2">
    <source>
        <dbReference type="SAM" id="Phobius"/>
    </source>
</evidence>
<evidence type="ECO:0000256" key="1">
    <source>
        <dbReference type="SAM" id="MobiDB-lite"/>
    </source>
</evidence>